<gene>
    <name evidence="1" type="ORF">S12H4_04000</name>
</gene>
<name>X1RZR4_9ZZZZ</name>
<sequence length="71" mass="8539">MANKNIVSNEYRQNNYKKFRCPEDYKKCQYYNPKQPKESRCILDSSIGCCVKEYFDYHDKLEVITENGDIE</sequence>
<proteinExistence type="predicted"/>
<protein>
    <submittedName>
        <fullName evidence="1">Uncharacterized protein</fullName>
    </submittedName>
</protein>
<reference evidence="1" key="1">
    <citation type="journal article" date="2014" name="Front. Microbiol.">
        <title>High frequency of phylogenetically diverse reductive dehalogenase-homologous genes in deep subseafloor sedimentary metagenomes.</title>
        <authorList>
            <person name="Kawai M."/>
            <person name="Futagami T."/>
            <person name="Toyoda A."/>
            <person name="Takaki Y."/>
            <person name="Nishi S."/>
            <person name="Hori S."/>
            <person name="Arai W."/>
            <person name="Tsubouchi T."/>
            <person name="Morono Y."/>
            <person name="Uchiyama I."/>
            <person name="Ito T."/>
            <person name="Fujiyama A."/>
            <person name="Inagaki F."/>
            <person name="Takami H."/>
        </authorList>
    </citation>
    <scope>NUCLEOTIDE SEQUENCE</scope>
    <source>
        <strain evidence="1">Expedition CK06-06</strain>
    </source>
</reference>
<comment type="caution">
    <text evidence="1">The sequence shown here is derived from an EMBL/GenBank/DDBJ whole genome shotgun (WGS) entry which is preliminary data.</text>
</comment>
<organism evidence="1">
    <name type="scientific">marine sediment metagenome</name>
    <dbReference type="NCBI Taxonomy" id="412755"/>
    <lineage>
        <taxon>unclassified sequences</taxon>
        <taxon>metagenomes</taxon>
        <taxon>ecological metagenomes</taxon>
    </lineage>
</organism>
<accession>X1RZR4</accession>
<dbReference type="AlphaFoldDB" id="X1RZR4"/>
<dbReference type="EMBL" id="BARW01001183">
    <property type="protein sequence ID" value="GAI72416.1"/>
    <property type="molecule type" value="Genomic_DNA"/>
</dbReference>
<evidence type="ECO:0000313" key="1">
    <source>
        <dbReference type="EMBL" id="GAI72416.1"/>
    </source>
</evidence>